<proteinExistence type="predicted"/>
<evidence type="ECO:0008006" key="3">
    <source>
        <dbReference type="Google" id="ProtNLM"/>
    </source>
</evidence>
<evidence type="ECO:0000313" key="2">
    <source>
        <dbReference type="Proteomes" id="UP000776983"/>
    </source>
</evidence>
<sequence>MYLPLQVGKYLVSPLVRRDLQGHFTASVSIRSGRLNTSHDRLMRFTPLFDSAAEAAQYATGQALDYIKVQSRDMRVKQFD</sequence>
<gene>
    <name evidence="1" type="ORF">H0484_13250</name>
</gene>
<accession>A0ABS8CF83</accession>
<dbReference type="RefSeq" id="WP_226955127.1">
    <property type="nucleotide sequence ID" value="NZ_JACDXW010000007.1"/>
</dbReference>
<dbReference type="EMBL" id="JACDXW010000007">
    <property type="protein sequence ID" value="MCB5364717.1"/>
    <property type="molecule type" value="Genomic_DNA"/>
</dbReference>
<dbReference type="Proteomes" id="UP000776983">
    <property type="component" value="Unassembled WGS sequence"/>
</dbReference>
<evidence type="ECO:0000313" key="1">
    <source>
        <dbReference type="EMBL" id="MCB5364717.1"/>
    </source>
</evidence>
<organism evidence="1 2">
    <name type="scientific">Mesopusillimonas faecipullorum</name>
    <dbReference type="NCBI Taxonomy" id="2755040"/>
    <lineage>
        <taxon>Bacteria</taxon>
        <taxon>Pseudomonadati</taxon>
        <taxon>Pseudomonadota</taxon>
        <taxon>Betaproteobacteria</taxon>
        <taxon>Burkholderiales</taxon>
        <taxon>Alcaligenaceae</taxon>
        <taxon>Mesopusillimonas</taxon>
    </lineage>
</organism>
<name>A0ABS8CF83_9BURK</name>
<comment type="caution">
    <text evidence="1">The sequence shown here is derived from an EMBL/GenBank/DDBJ whole genome shotgun (WGS) entry which is preliminary data.</text>
</comment>
<protein>
    <recommendedName>
        <fullName evidence="3">DUF1488 domain-containing protein</fullName>
    </recommendedName>
</protein>
<reference evidence="1 2" key="1">
    <citation type="submission" date="2020-07" db="EMBL/GenBank/DDBJ databases">
        <title>Pusillimonas sp. nov., isolated from poultry manure in Taiwan.</title>
        <authorList>
            <person name="Lin S.-Y."/>
            <person name="Tang Y.-S."/>
            <person name="Young C.-C."/>
        </authorList>
    </citation>
    <scope>NUCLEOTIDE SEQUENCE [LARGE SCALE GENOMIC DNA]</scope>
    <source>
        <strain evidence="1 2">CC-YST705</strain>
    </source>
</reference>
<keyword evidence="2" id="KW-1185">Reference proteome</keyword>